<organism evidence="2 3">
    <name type="scientific">Allokutzneria multivorans</name>
    <dbReference type="NCBI Taxonomy" id="1142134"/>
    <lineage>
        <taxon>Bacteria</taxon>
        <taxon>Bacillati</taxon>
        <taxon>Actinomycetota</taxon>
        <taxon>Actinomycetes</taxon>
        <taxon>Pseudonocardiales</taxon>
        <taxon>Pseudonocardiaceae</taxon>
        <taxon>Allokutzneria</taxon>
    </lineage>
</organism>
<accession>A0ABP7SXX3</accession>
<feature type="transmembrane region" description="Helical" evidence="1">
    <location>
        <begin position="21"/>
        <end position="40"/>
    </location>
</feature>
<proteinExistence type="predicted"/>
<feature type="transmembrane region" description="Helical" evidence="1">
    <location>
        <begin position="46"/>
        <end position="66"/>
    </location>
</feature>
<evidence type="ECO:0000313" key="2">
    <source>
        <dbReference type="EMBL" id="GAA4017986.1"/>
    </source>
</evidence>
<dbReference type="EMBL" id="BAABAL010000017">
    <property type="protein sequence ID" value="GAA4017986.1"/>
    <property type="molecule type" value="Genomic_DNA"/>
</dbReference>
<sequence>MNQRRSSRAQLIPGEGPLSRVPPAAAFFGVLVLFVAGVLIKGVIGAVLLGVLTLGVLGMLVAAWSALSVVDRLMRFLVFAIMVAVTISVLG</sequence>
<evidence type="ECO:0000256" key="1">
    <source>
        <dbReference type="SAM" id="Phobius"/>
    </source>
</evidence>
<keyword evidence="1" id="KW-1133">Transmembrane helix</keyword>
<dbReference type="Proteomes" id="UP001501747">
    <property type="component" value="Unassembled WGS sequence"/>
</dbReference>
<name>A0ABP7SXX3_9PSEU</name>
<keyword evidence="1" id="KW-0472">Membrane</keyword>
<evidence type="ECO:0000313" key="3">
    <source>
        <dbReference type="Proteomes" id="UP001501747"/>
    </source>
</evidence>
<comment type="caution">
    <text evidence="2">The sequence shown here is derived from an EMBL/GenBank/DDBJ whole genome shotgun (WGS) entry which is preliminary data.</text>
</comment>
<protein>
    <submittedName>
        <fullName evidence="2">Uncharacterized protein</fullName>
    </submittedName>
</protein>
<keyword evidence="3" id="KW-1185">Reference proteome</keyword>
<feature type="transmembrane region" description="Helical" evidence="1">
    <location>
        <begin position="73"/>
        <end position="90"/>
    </location>
</feature>
<dbReference type="RefSeq" id="WP_344878245.1">
    <property type="nucleotide sequence ID" value="NZ_BAABAL010000017.1"/>
</dbReference>
<gene>
    <name evidence="2" type="ORF">GCM10022247_46760</name>
</gene>
<keyword evidence="1" id="KW-0812">Transmembrane</keyword>
<reference evidence="3" key="1">
    <citation type="journal article" date="2019" name="Int. J. Syst. Evol. Microbiol.">
        <title>The Global Catalogue of Microorganisms (GCM) 10K type strain sequencing project: providing services to taxonomists for standard genome sequencing and annotation.</title>
        <authorList>
            <consortium name="The Broad Institute Genomics Platform"/>
            <consortium name="The Broad Institute Genome Sequencing Center for Infectious Disease"/>
            <person name="Wu L."/>
            <person name="Ma J."/>
        </authorList>
    </citation>
    <scope>NUCLEOTIDE SEQUENCE [LARGE SCALE GENOMIC DNA]</scope>
    <source>
        <strain evidence="3">JCM 17342</strain>
    </source>
</reference>